<evidence type="ECO:0008006" key="6">
    <source>
        <dbReference type="Google" id="ProtNLM"/>
    </source>
</evidence>
<evidence type="ECO:0000313" key="3">
    <source>
        <dbReference type="EMBL" id="SKB46579.1"/>
    </source>
</evidence>
<evidence type="ECO:0000313" key="5">
    <source>
        <dbReference type="Proteomes" id="UP000190130"/>
    </source>
</evidence>
<dbReference type="NCBIfam" id="TIGR02001">
    <property type="entry name" value="gcw_chp"/>
    <property type="match status" value="1"/>
</dbReference>
<evidence type="ECO:0000256" key="1">
    <source>
        <dbReference type="SAM" id="SignalP"/>
    </source>
</evidence>
<feature type="signal peptide" evidence="1">
    <location>
        <begin position="1"/>
        <end position="31"/>
    </location>
</feature>
<proteinExistence type="predicted"/>
<name>A0A0Q3I3T0_9HYPH</name>
<gene>
    <name evidence="2" type="ORF">ARD30_16640</name>
    <name evidence="3" type="ORF">SAMN05660750_00831</name>
</gene>
<sequence length="309" mass="33614">MRGEGFLQMSDLFRSLILGLSLAAAIGAAEASDLPSKKGPPPAPVAPAVTWFDIAFSVKGMTDYNFRGISQTDRKPAIQGGAELQIYNNLFYLGVYGSNVDLATRPDAEIDFYGGIRPKFGDLAFDFGVWQYYYPGEKQLIDGAGVFWTPKNTDFTEVYGKVSYTFAESLTLGANIYYAWDWLGTGASGTYASLTAKYALPFLEGLAVSGELGHYWLGTTNLAIWSTVPATNLPDYTYWNAGLSYTWKNVTADLRYHDTDLSKNDCFVLTADPRGITTGTGRSKWCGAAFVATLSFDITASSLGVFAAK</sequence>
<evidence type="ECO:0000313" key="2">
    <source>
        <dbReference type="EMBL" id="KQK29599.1"/>
    </source>
</evidence>
<dbReference type="EMBL" id="FUYX01000002">
    <property type="protein sequence ID" value="SKB46579.1"/>
    <property type="molecule type" value="Genomic_DNA"/>
</dbReference>
<organism evidence="2 4">
    <name type="scientific">Bosea thiooxidans</name>
    <dbReference type="NCBI Taxonomy" id="53254"/>
    <lineage>
        <taxon>Bacteria</taxon>
        <taxon>Pseudomonadati</taxon>
        <taxon>Pseudomonadota</taxon>
        <taxon>Alphaproteobacteria</taxon>
        <taxon>Hyphomicrobiales</taxon>
        <taxon>Boseaceae</taxon>
        <taxon>Bosea</taxon>
    </lineage>
</organism>
<feature type="chain" id="PRO_5014520353" description="Porin" evidence="1">
    <location>
        <begin position="32"/>
        <end position="309"/>
    </location>
</feature>
<accession>A0A0Q3I3T0</accession>
<dbReference type="Pfam" id="PF09694">
    <property type="entry name" value="Gcw_chp"/>
    <property type="match status" value="1"/>
</dbReference>
<protein>
    <recommendedName>
        <fullName evidence="6">Porin</fullName>
    </recommendedName>
</protein>
<reference evidence="2 4" key="1">
    <citation type="submission" date="2015-10" db="EMBL/GenBank/DDBJ databases">
        <title>Draft genome of Bosea thiooxidans.</title>
        <authorList>
            <person name="Wang X."/>
        </authorList>
    </citation>
    <scope>NUCLEOTIDE SEQUENCE [LARGE SCALE GENOMIC DNA]</scope>
    <source>
        <strain evidence="2 4">CGMCC 9174</strain>
    </source>
</reference>
<keyword evidence="4" id="KW-1185">Reference proteome</keyword>
<dbReference type="AlphaFoldDB" id="A0A0Q3I3T0"/>
<keyword evidence="1" id="KW-0732">Signal</keyword>
<dbReference type="STRING" id="53254.SAMN05660750_00831"/>
<dbReference type="InterPro" id="IPR010239">
    <property type="entry name" value="CHP02001"/>
</dbReference>
<evidence type="ECO:0000313" key="4">
    <source>
        <dbReference type="Proteomes" id="UP000051562"/>
    </source>
</evidence>
<dbReference type="EMBL" id="LMAR01000046">
    <property type="protein sequence ID" value="KQK29599.1"/>
    <property type="molecule type" value="Genomic_DNA"/>
</dbReference>
<dbReference type="Proteomes" id="UP000051562">
    <property type="component" value="Unassembled WGS sequence"/>
</dbReference>
<dbReference type="Proteomes" id="UP000190130">
    <property type="component" value="Unassembled WGS sequence"/>
</dbReference>
<reference evidence="3 5" key="2">
    <citation type="submission" date="2017-02" db="EMBL/GenBank/DDBJ databases">
        <authorList>
            <person name="Peterson S.W."/>
        </authorList>
    </citation>
    <scope>NUCLEOTIDE SEQUENCE [LARGE SCALE GENOMIC DNA]</scope>
    <source>
        <strain evidence="3 5">DSM 9653</strain>
    </source>
</reference>